<evidence type="ECO:0000313" key="5">
    <source>
        <dbReference type="EMBL" id="XDJ55188.1"/>
    </source>
</evidence>
<evidence type="ECO:0000313" key="17">
    <source>
        <dbReference type="EMBL" id="XDJ93317.1"/>
    </source>
</evidence>
<proteinExistence type="predicted"/>
<keyword evidence="10" id="KW-0223">Dioxygenase</keyword>
<dbReference type="Pfam" id="PF05721">
    <property type="entry name" value="PhyH"/>
    <property type="match status" value="1"/>
</dbReference>
<evidence type="ECO:0000313" key="6">
    <source>
        <dbReference type="EMBL" id="XDJ58016.1"/>
    </source>
</evidence>
<comment type="cofactor">
    <cofactor evidence="1">
        <name>Fe(2+)</name>
        <dbReference type="ChEBI" id="CHEBI:29033"/>
    </cofactor>
</comment>
<dbReference type="GO" id="GO:0005506">
    <property type="term" value="F:iron ion binding"/>
    <property type="evidence" value="ECO:0007669"/>
    <property type="project" value="UniProtKB-ARBA"/>
</dbReference>
<dbReference type="EMBL" id="CP158272">
    <property type="protein sequence ID" value="XDJ99665.1"/>
    <property type="molecule type" value="Genomic_DNA"/>
</dbReference>
<keyword evidence="10" id="KW-0560">Oxidoreductase</keyword>
<dbReference type="EMBL" id="CP158261">
    <property type="protein sequence ID" value="XDJ67136.1"/>
    <property type="molecule type" value="Genomic_DNA"/>
</dbReference>
<dbReference type="AlphaFoldDB" id="A0AB39F3U2"/>
<evidence type="ECO:0000313" key="10">
    <source>
        <dbReference type="EMBL" id="XDJ73021.1"/>
    </source>
</evidence>
<dbReference type="EMBL" id="CP158263">
    <property type="protein sequence ID" value="XDJ73021.1"/>
    <property type="molecule type" value="Genomic_DNA"/>
</dbReference>
<dbReference type="EMBL" id="CP158273">
    <property type="protein sequence ID" value="XDJ97018.1"/>
    <property type="molecule type" value="Genomic_DNA"/>
</dbReference>
<dbReference type="InterPro" id="IPR008775">
    <property type="entry name" value="Phytyl_CoA_dOase-like"/>
</dbReference>
<dbReference type="EMBL" id="BAAAEX010000003">
    <property type="protein sequence ID" value="GAA0772633.1"/>
    <property type="molecule type" value="Genomic_DNA"/>
</dbReference>
<dbReference type="RefSeq" id="WP_343835050.1">
    <property type="nucleotide sequence ID" value="NZ_BAAAEX010000003.1"/>
</dbReference>
<evidence type="ECO:0000313" key="20">
    <source>
        <dbReference type="Proteomes" id="UP001500573"/>
    </source>
</evidence>
<evidence type="ECO:0000313" key="16">
    <source>
        <dbReference type="EMBL" id="XDJ90085.1"/>
    </source>
</evidence>
<evidence type="ECO:0000256" key="1">
    <source>
        <dbReference type="ARBA" id="ARBA00001954"/>
    </source>
</evidence>
<dbReference type="SUPFAM" id="SSF51197">
    <property type="entry name" value="Clavaminate synthase-like"/>
    <property type="match status" value="1"/>
</dbReference>
<dbReference type="GO" id="GO:0016706">
    <property type="term" value="F:2-oxoglutarate-dependent dioxygenase activity"/>
    <property type="evidence" value="ECO:0007669"/>
    <property type="project" value="UniProtKB-ARBA"/>
</dbReference>
<evidence type="ECO:0000313" key="19">
    <source>
        <dbReference type="EMBL" id="XDJ99665.1"/>
    </source>
</evidence>
<gene>
    <name evidence="6" type="ORF">ABRY90_12225</name>
    <name evidence="9" type="ORF">ABRY91_03660</name>
    <name evidence="7" type="ORF">ABRY92_01720</name>
    <name evidence="17" type="ORF">ABRY95_13235</name>
    <name evidence="13" type="ORF">ABRY96_02515</name>
    <name evidence="11" type="ORF">ABRY97_03825</name>
    <name evidence="15" type="ORF">ABRY98_03835</name>
    <name evidence="5" type="ORF">ABRZ00_11685</name>
    <name evidence="4" type="ORF">ABRZ01_12010</name>
    <name evidence="3" type="ORF">ABRZ02_04675</name>
    <name evidence="8" type="ORF">ABRZ03_01290</name>
    <name evidence="18" type="ORF">ABRZ05_04725</name>
    <name evidence="10" type="ORF">ABRZ06_05960</name>
    <name evidence="14" type="ORF">ABRZ08_00275</name>
    <name evidence="12" type="ORF">ABRZ10_06380</name>
    <name evidence="19" type="ORF">ABRZ11_04380</name>
    <name evidence="16" type="ORF">ABRZ12_10475</name>
    <name evidence="2" type="ORF">GCM10009108_01690</name>
</gene>
<dbReference type="Proteomes" id="UP001500573">
    <property type="component" value="Unassembled WGS sequence"/>
</dbReference>
<protein>
    <submittedName>
        <fullName evidence="10">Phytanoyl-CoA dioxygenase family protein</fullName>
    </submittedName>
</protein>
<evidence type="ECO:0000313" key="8">
    <source>
        <dbReference type="EMBL" id="XDJ64011.1"/>
    </source>
</evidence>
<dbReference type="EMBL" id="CP158264">
    <property type="protein sequence ID" value="XDJ75289.1"/>
    <property type="molecule type" value="Genomic_DNA"/>
</dbReference>
<evidence type="ECO:0000313" key="13">
    <source>
        <dbReference type="EMBL" id="XDJ83115.1"/>
    </source>
</evidence>
<evidence type="ECO:0000313" key="15">
    <source>
        <dbReference type="EMBL" id="XDJ88711.1"/>
    </source>
</evidence>
<accession>A0AB39F3U2</accession>
<evidence type="ECO:0000313" key="12">
    <source>
        <dbReference type="EMBL" id="XDJ78417.1"/>
    </source>
</evidence>
<reference evidence="10" key="3">
    <citation type="submission" date="2024-05" db="EMBL/GenBank/DDBJ databases">
        <authorList>
            <person name="Luo Y.-C."/>
            <person name="Nicholds J."/>
            <person name="Mortimer T."/>
            <person name="Maboni G."/>
        </authorList>
    </citation>
    <scope>NUCLEOTIDE SEQUENCE</scope>
    <source>
        <strain evidence="18">124370</strain>
        <strain evidence="19">124566</strain>
        <strain evidence="17">124953</strain>
        <strain evidence="16">130308</strain>
        <strain evidence="15">130416</strain>
        <strain evidence="14">140124</strain>
        <strain evidence="13">143751</strain>
        <strain evidence="12">143769</strain>
        <strain evidence="11">143811</strain>
        <strain evidence="10">143936</strain>
        <strain evidence="9">145849</strain>
        <strain evidence="8">145850</strain>
        <strain evidence="7">145852</strain>
        <strain evidence="6">148131</strain>
        <strain evidence="5">150221</strain>
        <strain evidence="4">150964</strain>
        <strain evidence="3">153271</strain>
    </source>
</reference>
<dbReference type="EMBL" id="CP158259">
    <property type="protein sequence ID" value="XDJ61372.1"/>
    <property type="molecule type" value="Genomic_DNA"/>
</dbReference>
<evidence type="ECO:0000313" key="18">
    <source>
        <dbReference type="EMBL" id="XDJ97018.1"/>
    </source>
</evidence>
<dbReference type="EMBL" id="CP158257">
    <property type="protein sequence ID" value="XDJ55188.1"/>
    <property type="molecule type" value="Genomic_DNA"/>
</dbReference>
<evidence type="ECO:0000313" key="9">
    <source>
        <dbReference type="EMBL" id="XDJ67136.1"/>
    </source>
</evidence>
<sequence length="277" mass="31400">MSVISHDQKQQFEHDGVLVIKGFYDVKREINPIQKHIYEIIGLVAKRHGIPIQRPPFEEGNFDASYLDIIKNDRNLGAEIYDLITQIPSFIRLISSKKSETLFCDLRGTDMAGIGAGSYGIRIDNPHEEQFRSHWHQEFIFQPQSMDGVVFWTPLVPITRDLGPVIVCPGSHQKGLCVYTRHGVHANKSGSYRIGLSNETEVVSAYDHVAPLTEPGDLIIMDFLTIHQSGFNISNRSRWSIQSRFFNFNEPTGIEIGWRASITAGSDVEKIFPENFI</sequence>
<evidence type="ECO:0000313" key="2">
    <source>
        <dbReference type="EMBL" id="GAA0772633.1"/>
    </source>
</evidence>
<dbReference type="PANTHER" id="PTHR20883:SF48">
    <property type="entry name" value="ECTOINE DIOXYGENASE"/>
    <property type="match status" value="1"/>
</dbReference>
<dbReference type="EMBL" id="CP158258">
    <property type="protein sequence ID" value="XDJ58016.1"/>
    <property type="molecule type" value="Genomic_DNA"/>
</dbReference>
<reference evidence="2" key="2">
    <citation type="submission" date="2023-12" db="EMBL/GenBank/DDBJ databases">
        <authorList>
            <person name="Sun Q."/>
            <person name="Inoue M."/>
        </authorList>
    </citation>
    <scope>NUCLEOTIDE SEQUENCE</scope>
    <source>
        <strain evidence="2">JCM 15515</strain>
    </source>
</reference>
<organism evidence="10">
    <name type="scientific">Castellaniella ginsengisoli</name>
    <dbReference type="NCBI Taxonomy" id="546114"/>
    <lineage>
        <taxon>Bacteria</taxon>
        <taxon>Pseudomonadati</taxon>
        <taxon>Pseudomonadota</taxon>
        <taxon>Betaproteobacteria</taxon>
        <taxon>Burkholderiales</taxon>
        <taxon>Alcaligenaceae</taxon>
        <taxon>Castellaniella</taxon>
    </lineage>
</organism>
<dbReference type="EMBL" id="CP158270">
    <property type="protein sequence ID" value="XDJ90085.1"/>
    <property type="molecule type" value="Genomic_DNA"/>
</dbReference>
<dbReference type="PANTHER" id="PTHR20883">
    <property type="entry name" value="PHYTANOYL-COA DIOXYGENASE DOMAIN CONTAINING 1"/>
    <property type="match status" value="1"/>
</dbReference>
<dbReference type="EMBL" id="CP158269">
    <property type="protein sequence ID" value="XDJ88711.1"/>
    <property type="molecule type" value="Genomic_DNA"/>
</dbReference>
<dbReference type="EMBL" id="CP158256">
    <property type="protein sequence ID" value="XDJ52634.1"/>
    <property type="molecule type" value="Genomic_DNA"/>
</dbReference>
<dbReference type="EMBL" id="CP158268">
    <property type="protein sequence ID" value="XDJ85333.1"/>
    <property type="molecule type" value="Genomic_DNA"/>
</dbReference>
<dbReference type="KEGG" id="cgin:ABRZ00_11685"/>
<evidence type="ECO:0000313" key="11">
    <source>
        <dbReference type="EMBL" id="XDJ75289.1"/>
    </source>
</evidence>
<reference evidence="2 20" key="1">
    <citation type="journal article" date="2019" name="Int. J. Syst. Evol. Microbiol.">
        <title>The Global Catalogue of Microorganisms (GCM) 10K type strain sequencing project: providing services to taxonomists for standard genome sequencing and annotation.</title>
        <authorList>
            <consortium name="The Broad Institute Genomics Platform"/>
            <consortium name="The Broad Institute Genome Sequencing Center for Infectious Disease"/>
            <person name="Wu L."/>
            <person name="Ma J."/>
        </authorList>
    </citation>
    <scope>NUCLEOTIDE SEQUENCE [LARGE SCALE GENOMIC DNA]</scope>
    <source>
        <strain evidence="2 20">JCM 15515</strain>
    </source>
</reference>
<dbReference type="GeneID" id="93068205"/>
<dbReference type="EMBL" id="CP158266">
    <property type="protein sequence ID" value="XDJ83115.1"/>
    <property type="molecule type" value="Genomic_DNA"/>
</dbReference>
<name>A0AB39F3U2_9BURK</name>
<keyword evidence="20" id="KW-1185">Reference proteome</keyword>
<evidence type="ECO:0000313" key="4">
    <source>
        <dbReference type="EMBL" id="XDJ52634.1"/>
    </source>
</evidence>
<dbReference type="EMBL" id="CP158271">
    <property type="protein sequence ID" value="XDJ93317.1"/>
    <property type="molecule type" value="Genomic_DNA"/>
</dbReference>
<evidence type="ECO:0000313" key="3">
    <source>
        <dbReference type="EMBL" id="XDJ45589.1"/>
    </source>
</evidence>
<evidence type="ECO:0000313" key="7">
    <source>
        <dbReference type="EMBL" id="XDJ61372.1"/>
    </source>
</evidence>
<dbReference type="EMBL" id="CP158265">
    <property type="protein sequence ID" value="XDJ78417.1"/>
    <property type="molecule type" value="Genomic_DNA"/>
</dbReference>
<dbReference type="EMBL" id="CP158253">
    <property type="protein sequence ID" value="XDJ45589.1"/>
    <property type="molecule type" value="Genomic_DNA"/>
</dbReference>
<dbReference type="EMBL" id="CP158260">
    <property type="protein sequence ID" value="XDJ64011.1"/>
    <property type="molecule type" value="Genomic_DNA"/>
</dbReference>
<dbReference type="Gene3D" id="2.60.120.620">
    <property type="entry name" value="q2cbj1_9rhob like domain"/>
    <property type="match status" value="1"/>
</dbReference>
<evidence type="ECO:0000313" key="14">
    <source>
        <dbReference type="EMBL" id="XDJ85333.1"/>
    </source>
</evidence>